<reference evidence="3" key="1">
    <citation type="journal article" date="2019" name="Int. J. Syst. Evol. Microbiol.">
        <title>The Global Catalogue of Microorganisms (GCM) 10K type strain sequencing project: providing services to taxonomists for standard genome sequencing and annotation.</title>
        <authorList>
            <consortium name="The Broad Institute Genomics Platform"/>
            <consortium name="The Broad Institute Genome Sequencing Center for Infectious Disease"/>
            <person name="Wu L."/>
            <person name="Ma J."/>
        </authorList>
    </citation>
    <scope>NUCLEOTIDE SEQUENCE [LARGE SCALE GENOMIC DNA]</scope>
    <source>
        <strain evidence="3">CCM 8689</strain>
    </source>
</reference>
<dbReference type="InterPro" id="IPR011051">
    <property type="entry name" value="RmlC_Cupin_sf"/>
</dbReference>
<comment type="caution">
    <text evidence="2">The sequence shown here is derived from an EMBL/GenBank/DDBJ whole genome shotgun (WGS) entry which is preliminary data.</text>
</comment>
<dbReference type="SUPFAM" id="SSF51182">
    <property type="entry name" value="RmlC-like cupins"/>
    <property type="match status" value="1"/>
</dbReference>
<sequence>MELEKAKIIELPKILDERGNLSFFEHPYQIPFPIERTYWIYDVPGGEVRGSHAFREQQEFIIALSGSFDVVLHNGIEETKYSLNRSYYGLYVPKVCWRKLENFSTNALALIVSDKKYDEKDYIRNFEEFKRLKNV</sequence>
<gene>
    <name evidence="2" type="ORF">ACFOUY_06655</name>
</gene>
<protein>
    <submittedName>
        <fullName evidence="2">Sugar 3,4-ketoisomerase</fullName>
    </submittedName>
</protein>
<dbReference type="CDD" id="cd20292">
    <property type="entry name" value="cupin_QdtA-like"/>
    <property type="match status" value="1"/>
</dbReference>
<keyword evidence="3" id="KW-1185">Reference proteome</keyword>
<proteinExistence type="predicted"/>
<dbReference type="InterPro" id="IPR008894">
    <property type="entry name" value="QdtA_cupin_dom"/>
</dbReference>
<evidence type="ECO:0000313" key="2">
    <source>
        <dbReference type="EMBL" id="MFC4196373.1"/>
    </source>
</evidence>
<dbReference type="Pfam" id="PF05523">
    <property type="entry name" value="FdtA"/>
    <property type="match status" value="1"/>
</dbReference>
<dbReference type="Proteomes" id="UP001595792">
    <property type="component" value="Unassembled WGS sequence"/>
</dbReference>
<feature type="domain" description="Sugar 3,4-ketoisomerase QdtA cupin" evidence="1">
    <location>
        <begin position="5"/>
        <end position="133"/>
    </location>
</feature>
<dbReference type="RefSeq" id="WP_378959702.1">
    <property type="nucleotide sequence ID" value="NZ_JBHRXC010000016.1"/>
</dbReference>
<evidence type="ECO:0000259" key="1">
    <source>
        <dbReference type="Pfam" id="PF05523"/>
    </source>
</evidence>
<evidence type="ECO:0000313" key="3">
    <source>
        <dbReference type="Proteomes" id="UP001595792"/>
    </source>
</evidence>
<name>A0ABV8NK58_9SPHI</name>
<organism evidence="2 3">
    <name type="scientific">Pedobacter jamesrossensis</name>
    <dbReference type="NCBI Taxonomy" id="1908238"/>
    <lineage>
        <taxon>Bacteria</taxon>
        <taxon>Pseudomonadati</taxon>
        <taxon>Bacteroidota</taxon>
        <taxon>Sphingobacteriia</taxon>
        <taxon>Sphingobacteriales</taxon>
        <taxon>Sphingobacteriaceae</taxon>
        <taxon>Pedobacter</taxon>
    </lineage>
</organism>
<dbReference type="EMBL" id="JBHSBY010000033">
    <property type="protein sequence ID" value="MFC4196373.1"/>
    <property type="molecule type" value="Genomic_DNA"/>
</dbReference>
<dbReference type="Gene3D" id="2.60.120.10">
    <property type="entry name" value="Jelly Rolls"/>
    <property type="match status" value="1"/>
</dbReference>
<dbReference type="InterPro" id="IPR014710">
    <property type="entry name" value="RmlC-like_jellyroll"/>
</dbReference>
<accession>A0ABV8NK58</accession>